<accession>A0ACC3CB88</accession>
<proteinExistence type="predicted"/>
<evidence type="ECO:0000313" key="2">
    <source>
        <dbReference type="Proteomes" id="UP000798662"/>
    </source>
</evidence>
<sequence>MGEDAEEGYFDEEEGMEDEPAGAGLCLPPAGLARARRTLGERMKAEKARWNREHGATMATAAAAVEEARSLPPGATADARLVAAVRKKRQLCNQRSAAASRASQRAYIDALERELQQL</sequence>
<gene>
    <name evidence="1" type="ORF">I4F81_009862</name>
</gene>
<dbReference type="Proteomes" id="UP000798662">
    <property type="component" value="Chromosome 3"/>
</dbReference>
<protein>
    <submittedName>
        <fullName evidence="1">Uncharacterized protein</fullName>
    </submittedName>
</protein>
<reference evidence="1" key="1">
    <citation type="submission" date="2019-11" db="EMBL/GenBank/DDBJ databases">
        <title>Nori genome reveals adaptations in red seaweeds to the harsh intertidal environment.</title>
        <authorList>
            <person name="Wang D."/>
            <person name="Mao Y."/>
        </authorList>
    </citation>
    <scope>NUCLEOTIDE SEQUENCE</scope>
    <source>
        <tissue evidence="1">Gametophyte</tissue>
    </source>
</reference>
<name>A0ACC3CB88_PYRYE</name>
<dbReference type="EMBL" id="CM020620">
    <property type="protein sequence ID" value="KAK1867355.1"/>
    <property type="molecule type" value="Genomic_DNA"/>
</dbReference>
<organism evidence="1 2">
    <name type="scientific">Pyropia yezoensis</name>
    <name type="common">Susabi-nori</name>
    <name type="synonym">Porphyra yezoensis</name>
    <dbReference type="NCBI Taxonomy" id="2788"/>
    <lineage>
        <taxon>Eukaryota</taxon>
        <taxon>Rhodophyta</taxon>
        <taxon>Bangiophyceae</taxon>
        <taxon>Bangiales</taxon>
        <taxon>Bangiaceae</taxon>
        <taxon>Pyropia</taxon>
    </lineage>
</organism>
<evidence type="ECO:0000313" key="1">
    <source>
        <dbReference type="EMBL" id="KAK1867355.1"/>
    </source>
</evidence>
<keyword evidence="2" id="KW-1185">Reference proteome</keyword>
<comment type="caution">
    <text evidence="1">The sequence shown here is derived from an EMBL/GenBank/DDBJ whole genome shotgun (WGS) entry which is preliminary data.</text>
</comment>